<proteinExistence type="predicted"/>
<dbReference type="OMA" id="CEAYIIT"/>
<dbReference type="eggNOG" id="ENOG502TKEP">
    <property type="taxonomic scope" value="Eukaryota"/>
</dbReference>
<sequence>MTTLSTFPLLRLPIVALRVVFDQFPLEVLVFLTVYYPKLCQWRLIVGKRYNLRDLVVSTSSEKSWIGFDVFGKYELPVLNHKLQRFHAITNLHQRTTAPFPERTVNIGIDGERFDCTDNAFNTYWKDVMIGIITFTDHVCNMFKVDVQILTIQKSTMWALDWIQLKRSAPLRQLIIYNDEEKEKKLTEEDVRGILTNSRCTAYSLAIEVDFPEKLKINYTPSKFKALKIKYGSWLTLENLYILGETCQEIVIIGSQFTVKDLEAIMNHWLSGRLSRLRCLSIDRVKGYLGLPFSRIFKKYIKKLDRKLFYEW</sequence>
<gene>
    <name evidence="2" type="ORF">CAEBREN_08357</name>
</gene>
<dbReference type="PANTHER" id="PTHR21503:SF8">
    <property type="entry name" value="F-BOX ASSOCIATED DOMAIN-CONTAINING PROTEIN-RELATED"/>
    <property type="match status" value="1"/>
</dbReference>
<dbReference type="HOGENOM" id="CLU_048940_0_0_1"/>
<dbReference type="Proteomes" id="UP000008068">
    <property type="component" value="Unassembled WGS sequence"/>
</dbReference>
<organism evidence="3">
    <name type="scientific">Caenorhabditis brenneri</name>
    <name type="common">Nematode worm</name>
    <dbReference type="NCBI Taxonomy" id="135651"/>
    <lineage>
        <taxon>Eukaryota</taxon>
        <taxon>Metazoa</taxon>
        <taxon>Ecdysozoa</taxon>
        <taxon>Nematoda</taxon>
        <taxon>Chromadorea</taxon>
        <taxon>Rhabditida</taxon>
        <taxon>Rhabditina</taxon>
        <taxon>Rhabditomorpha</taxon>
        <taxon>Rhabditoidea</taxon>
        <taxon>Rhabditidae</taxon>
        <taxon>Peloderinae</taxon>
        <taxon>Caenorhabditis</taxon>
    </lineage>
</organism>
<evidence type="ECO:0000259" key="1">
    <source>
        <dbReference type="Pfam" id="PF07735"/>
    </source>
</evidence>
<evidence type="ECO:0000313" key="3">
    <source>
        <dbReference type="Proteomes" id="UP000008068"/>
    </source>
</evidence>
<feature type="domain" description="Sdz-33 F-box" evidence="1">
    <location>
        <begin position="221"/>
        <end position="282"/>
    </location>
</feature>
<dbReference type="Pfam" id="PF07735">
    <property type="entry name" value="FBA_2"/>
    <property type="match status" value="1"/>
</dbReference>
<dbReference type="AlphaFoldDB" id="G0MQC1"/>
<dbReference type="PANTHER" id="PTHR21503">
    <property type="entry name" value="F-BOX-CONTAINING HYPOTHETICAL PROTEIN C.ELEGANS"/>
    <property type="match status" value="1"/>
</dbReference>
<reference evidence="3" key="1">
    <citation type="submission" date="2011-07" db="EMBL/GenBank/DDBJ databases">
        <authorList>
            <consortium name="Caenorhabditis brenneri Sequencing and Analysis Consortium"/>
            <person name="Wilson R.K."/>
        </authorList>
    </citation>
    <scope>NUCLEOTIDE SEQUENCE [LARGE SCALE GENOMIC DNA]</scope>
    <source>
        <strain evidence="3">PB2801</strain>
    </source>
</reference>
<evidence type="ECO:0000313" key="2">
    <source>
        <dbReference type="EMBL" id="EGT40876.1"/>
    </source>
</evidence>
<dbReference type="InParanoid" id="G0MQC1"/>
<name>G0MQC1_CAEBE</name>
<accession>G0MQC1</accession>
<protein>
    <recommendedName>
        <fullName evidence="1">Sdz-33 F-box domain-containing protein</fullName>
    </recommendedName>
</protein>
<dbReference type="EMBL" id="GL379806">
    <property type="protein sequence ID" value="EGT40876.1"/>
    <property type="molecule type" value="Genomic_DNA"/>
</dbReference>
<dbReference type="InterPro" id="IPR012885">
    <property type="entry name" value="F-box_Sdz-33"/>
</dbReference>
<keyword evidence="3" id="KW-1185">Reference proteome</keyword>